<proteinExistence type="predicted"/>
<dbReference type="STRING" id="717606.PaecuDRAFT_4524"/>
<organism evidence="2 3">
    <name type="scientific">Paenibacillus curdlanolyticus YK9</name>
    <dbReference type="NCBI Taxonomy" id="717606"/>
    <lineage>
        <taxon>Bacteria</taxon>
        <taxon>Bacillati</taxon>
        <taxon>Bacillota</taxon>
        <taxon>Bacilli</taxon>
        <taxon>Bacillales</taxon>
        <taxon>Paenibacillaceae</taxon>
        <taxon>Paenibacillus</taxon>
    </lineage>
</organism>
<evidence type="ECO:0000313" key="3">
    <source>
        <dbReference type="Proteomes" id="UP000005387"/>
    </source>
</evidence>
<protein>
    <recommendedName>
        <fullName evidence="1">Cthe-2314-like HEPN domain-containing protein</fullName>
    </recommendedName>
</protein>
<name>E0IFR4_9BACL</name>
<evidence type="ECO:0000259" key="1">
    <source>
        <dbReference type="Pfam" id="PF18730"/>
    </source>
</evidence>
<sequence length="235" mass="27886">MLRMMFGEPPRIPEGQLADAIDQMWSFAELMQRHIQSDGDPEHKLRKYEIWTRGLIGSIDEMEQSCYAANRFAERLTGAPVHEMTEEEQLDYHRYVFFDKNGFIRMFALLDKLGTLLNNVLGLETERMKAQFSYFTVLRNMRLNKKHPALGAALDEIKERYKDPMNRLRKRRNVEIHYMNSELQDDLIQSYNQGKETHRLENIRLQTDDLRLGLELVLEALQLSYRYCCEQWGCE</sequence>
<dbReference type="OrthoDB" id="2641850at2"/>
<dbReference type="AlphaFoldDB" id="E0IFR4"/>
<dbReference type="Proteomes" id="UP000005387">
    <property type="component" value="Unassembled WGS sequence"/>
</dbReference>
<reference evidence="2 3" key="1">
    <citation type="submission" date="2010-07" db="EMBL/GenBank/DDBJ databases">
        <title>The draft genome of Paenibacillus curdlanolyticus YK9.</title>
        <authorList>
            <consortium name="US DOE Joint Genome Institute (JGI-PGF)"/>
            <person name="Lucas S."/>
            <person name="Copeland A."/>
            <person name="Lapidus A."/>
            <person name="Cheng J.-F."/>
            <person name="Bruce D."/>
            <person name="Goodwin L."/>
            <person name="Pitluck S."/>
            <person name="Land M.L."/>
            <person name="Hauser L."/>
            <person name="Chang Y.-J."/>
            <person name="Jeffries C."/>
            <person name="Anderson I.J."/>
            <person name="Johnson E."/>
            <person name="Loganathan U."/>
            <person name="Mulhopadhyay B."/>
            <person name="Kyrpides N."/>
            <person name="Woyke T.J."/>
        </authorList>
    </citation>
    <scope>NUCLEOTIDE SEQUENCE [LARGE SCALE GENOMIC DNA]</scope>
    <source>
        <strain evidence="2 3">YK9</strain>
    </source>
</reference>
<dbReference type="EMBL" id="AEDD01000014">
    <property type="protein sequence ID" value="EFM08730.1"/>
    <property type="molecule type" value="Genomic_DNA"/>
</dbReference>
<keyword evidence="3" id="KW-1185">Reference proteome</keyword>
<accession>E0IFR4</accession>
<dbReference type="InterPro" id="IPR041394">
    <property type="entry name" value="HEPN_Cthe2314"/>
</dbReference>
<feature type="domain" description="Cthe-2314-like HEPN" evidence="1">
    <location>
        <begin position="51"/>
        <end position="228"/>
    </location>
</feature>
<dbReference type="Pfam" id="PF18730">
    <property type="entry name" value="HEPN_Cthe2314"/>
    <property type="match status" value="1"/>
</dbReference>
<dbReference type="eggNOG" id="ENOG5030ZJD">
    <property type="taxonomic scope" value="Bacteria"/>
</dbReference>
<evidence type="ECO:0000313" key="2">
    <source>
        <dbReference type="EMBL" id="EFM08730.1"/>
    </source>
</evidence>
<gene>
    <name evidence="2" type="ORF">PaecuDRAFT_4524</name>
</gene>